<name>A0A0E9T4I7_ANGAN</name>
<dbReference type="EMBL" id="GBXM01059981">
    <property type="protein sequence ID" value="JAH48596.1"/>
    <property type="molecule type" value="Transcribed_RNA"/>
</dbReference>
<proteinExistence type="predicted"/>
<dbReference type="AlphaFoldDB" id="A0A0E9T4I7"/>
<reference evidence="1" key="1">
    <citation type="submission" date="2014-11" db="EMBL/GenBank/DDBJ databases">
        <authorList>
            <person name="Amaro Gonzalez C."/>
        </authorList>
    </citation>
    <scope>NUCLEOTIDE SEQUENCE</scope>
</reference>
<evidence type="ECO:0000313" key="1">
    <source>
        <dbReference type="EMBL" id="JAH48596.1"/>
    </source>
</evidence>
<reference evidence="1" key="2">
    <citation type="journal article" date="2015" name="Fish Shellfish Immunol.">
        <title>Early steps in the European eel (Anguilla anguilla)-Vibrio vulnificus interaction in the gills: Role of the RtxA13 toxin.</title>
        <authorList>
            <person name="Callol A."/>
            <person name="Pajuelo D."/>
            <person name="Ebbesson L."/>
            <person name="Teles M."/>
            <person name="MacKenzie S."/>
            <person name="Amaro C."/>
        </authorList>
    </citation>
    <scope>NUCLEOTIDE SEQUENCE</scope>
</reference>
<accession>A0A0E9T4I7</accession>
<sequence length="23" mass="2709">MPSSYSKGKENHVAHRRRAVWVI</sequence>
<protein>
    <submittedName>
        <fullName evidence="1">Uncharacterized protein</fullName>
    </submittedName>
</protein>
<dbReference type="EMBL" id="GBXM01053646">
    <property type="protein sequence ID" value="JAH54931.1"/>
    <property type="molecule type" value="Transcribed_RNA"/>
</dbReference>
<organism evidence="1">
    <name type="scientific">Anguilla anguilla</name>
    <name type="common">European freshwater eel</name>
    <name type="synonym">Muraena anguilla</name>
    <dbReference type="NCBI Taxonomy" id="7936"/>
    <lineage>
        <taxon>Eukaryota</taxon>
        <taxon>Metazoa</taxon>
        <taxon>Chordata</taxon>
        <taxon>Craniata</taxon>
        <taxon>Vertebrata</taxon>
        <taxon>Euteleostomi</taxon>
        <taxon>Actinopterygii</taxon>
        <taxon>Neopterygii</taxon>
        <taxon>Teleostei</taxon>
        <taxon>Anguilliformes</taxon>
        <taxon>Anguillidae</taxon>
        <taxon>Anguilla</taxon>
    </lineage>
</organism>